<dbReference type="InterPro" id="IPR015943">
    <property type="entry name" value="WD40/YVTN_repeat-like_dom_sf"/>
</dbReference>
<gene>
    <name evidence="1" type="ORF">H735_24930</name>
</gene>
<protein>
    <submittedName>
        <fullName evidence="1">Glycosyl transferase</fullName>
    </submittedName>
</protein>
<organism evidence="1 2">
    <name type="scientific">Vibrio owensii CAIM 1854 = LMG 25443</name>
    <dbReference type="NCBI Taxonomy" id="1229493"/>
    <lineage>
        <taxon>Bacteria</taxon>
        <taxon>Pseudomonadati</taxon>
        <taxon>Pseudomonadota</taxon>
        <taxon>Gammaproteobacteria</taxon>
        <taxon>Vibrionales</taxon>
        <taxon>Vibrionaceae</taxon>
        <taxon>Vibrio</taxon>
    </lineage>
</organism>
<dbReference type="Proteomes" id="UP000031586">
    <property type="component" value="Unassembled WGS sequence"/>
</dbReference>
<sequence length="421" mass="48990">MSESFSPLERAIARILTKTPTAKRVVKTFYSKLVYFRSKKNYHYKSEFEIFCINRNQESESFFGYFDKSPVSESGYTLVHRTSSRTDRLPQSSHSVTIAVVDPNQELLFEVDTRTFNWQQGSRAHWLDSEHFIFNDFDDELQKYYSRVFSIETQQEVRRFEHAVQDSFKSDYFLSLNYRRLMAMRPDYGYRNLPSLTEEELQQTDKDGISKVSIESGQSELLLSIDDVKAIDHQSSFDNATHKVNHVSVSRSGEHFIFLHRYFVGQRRVDRLMLSTSDGKEVKTLAAYGMVSHCFWADDSTILGYLRGPGEKDAYWLIDIHTGNMTHFANGVLDSYGDGHPHVVGDWFITDTYPDKARMQYLMLCNWKTGEVKHLGEFFHGFNFNGETRCDLHPRMSPDGNSVFFDSVFSGKRQLYRISLN</sequence>
<keyword evidence="1" id="KW-0808">Transferase</keyword>
<dbReference type="AlphaFoldDB" id="A0A0C1Z2H3"/>
<dbReference type="GO" id="GO:0016740">
    <property type="term" value="F:transferase activity"/>
    <property type="evidence" value="ECO:0007669"/>
    <property type="project" value="UniProtKB-KW"/>
</dbReference>
<evidence type="ECO:0000313" key="1">
    <source>
        <dbReference type="EMBL" id="KIF50394.1"/>
    </source>
</evidence>
<evidence type="ECO:0000313" key="2">
    <source>
        <dbReference type="Proteomes" id="UP000031586"/>
    </source>
</evidence>
<name>A0A0C1Z2H3_9VIBR</name>
<dbReference type="PATRIC" id="fig|1229493.5.peg.4555"/>
<reference evidence="1 2" key="1">
    <citation type="submission" date="2014-07" db="EMBL/GenBank/DDBJ databases">
        <title>Unique and conserved regions in Vibrio harveyi and related species in comparison with the shrimp pathogen Vibrio harveyi CAIM 1792.</title>
        <authorList>
            <person name="Espinoza-Valles I."/>
            <person name="Vora G."/>
            <person name="Leekitcharoenphon P."/>
            <person name="Ussery D."/>
            <person name="Hoj L."/>
            <person name="Gomez-Gil B."/>
        </authorList>
    </citation>
    <scope>NUCLEOTIDE SEQUENCE [LARGE SCALE GENOMIC DNA]</scope>
    <source>
        <strain evidence="2">CAIM 1854 / LMG 25443</strain>
    </source>
</reference>
<dbReference type="EMBL" id="JPRD01000053">
    <property type="protein sequence ID" value="KIF50394.1"/>
    <property type="molecule type" value="Genomic_DNA"/>
</dbReference>
<proteinExistence type="predicted"/>
<comment type="caution">
    <text evidence="1">The sequence shown here is derived from an EMBL/GenBank/DDBJ whole genome shotgun (WGS) entry which is preliminary data.</text>
</comment>
<accession>A0A0C1Z2H3</accession>
<dbReference type="SUPFAM" id="SSF82171">
    <property type="entry name" value="DPP6 N-terminal domain-like"/>
    <property type="match status" value="1"/>
</dbReference>
<dbReference type="Gene3D" id="2.130.10.10">
    <property type="entry name" value="YVTN repeat-like/Quinoprotein amine dehydrogenase"/>
    <property type="match status" value="1"/>
</dbReference>